<sequence>MSGDLKANEEAFESQRRLLKGKIDSLTSQLRHMESQAALRRQYAEINQQLLKKMEPLKGTGYISTVQLIQQRGALLEQQTELGALGAQDLVTRQQLEEVRSELAQLPLNVSIKRNAIRSKLAEVEQTLVQNEARRAYVIRAPRDGFISAVMIEEGQAVQRGQPVITEMPGNSEMQAQLFVSSRRVGFIRLGSSVLLRLQAFPYQDFGQARGKVCEISHSALSPDDVRRLTGRQFDEPQYLIKVSLNSGSIGQMDYNKLLLPGMVVEASIMLRERRLIEWLFEPIKDLKWTLQ</sequence>
<dbReference type="EMBL" id="PYTT01000102">
    <property type="protein sequence ID" value="RNL01861.1"/>
    <property type="molecule type" value="Genomic_DNA"/>
</dbReference>
<gene>
    <name evidence="2" type="ORF">C9386_11475</name>
</gene>
<evidence type="ECO:0000313" key="3">
    <source>
        <dbReference type="Proteomes" id="UP000284283"/>
    </source>
</evidence>
<dbReference type="InterPro" id="IPR058982">
    <property type="entry name" value="Beta-barrel_AprE"/>
</dbReference>
<dbReference type="PRINTS" id="PR01490">
    <property type="entry name" value="RTXTOXIND"/>
</dbReference>
<dbReference type="KEGG" id="xva:C7V42_16375"/>
<reference evidence="2 3" key="1">
    <citation type="submission" date="2018-03" db="EMBL/GenBank/DDBJ databases">
        <authorList>
            <person name="Wu G."/>
        </authorList>
    </citation>
    <scope>NUCLEOTIDE SEQUENCE [LARGE SCALE GENOMIC DNA]</scope>
    <source>
        <strain evidence="2 3">SAM-118</strain>
    </source>
</reference>
<dbReference type="PANTHER" id="PTHR30386">
    <property type="entry name" value="MEMBRANE FUSION SUBUNIT OF EMRAB-TOLC MULTIDRUG EFFLUX PUMP"/>
    <property type="match status" value="1"/>
</dbReference>
<feature type="domain" description="AprE-like beta-barrel" evidence="1">
    <location>
        <begin position="177"/>
        <end position="270"/>
    </location>
</feature>
<evidence type="ECO:0000259" key="1">
    <source>
        <dbReference type="Pfam" id="PF26002"/>
    </source>
</evidence>
<proteinExistence type="predicted"/>
<evidence type="ECO:0000313" key="2">
    <source>
        <dbReference type="EMBL" id="RNL01861.1"/>
    </source>
</evidence>
<dbReference type="RefSeq" id="WP_087911186.1">
    <property type="nucleotide sequence ID" value="NZ_CP025272.1"/>
</dbReference>
<organism evidence="2 3">
    <name type="scientific">Xanthomonas vasicola pv. vasculorum</name>
    <dbReference type="NCBI Taxonomy" id="325776"/>
    <lineage>
        <taxon>Bacteria</taxon>
        <taxon>Pseudomonadati</taxon>
        <taxon>Pseudomonadota</taxon>
        <taxon>Gammaproteobacteria</taxon>
        <taxon>Lysobacterales</taxon>
        <taxon>Lysobacteraceae</taxon>
        <taxon>Xanthomonas</taxon>
    </lineage>
</organism>
<dbReference type="PANTHER" id="PTHR30386:SF28">
    <property type="entry name" value="EXPORTED PROTEIN"/>
    <property type="match status" value="1"/>
</dbReference>
<name>A0AAE8JWM7_XANVA</name>
<protein>
    <recommendedName>
        <fullName evidence="1">AprE-like beta-barrel domain-containing protein</fullName>
    </recommendedName>
</protein>
<accession>A0AAE8JWM7</accession>
<dbReference type="AlphaFoldDB" id="A0AAE8JWM7"/>
<dbReference type="Pfam" id="PF26002">
    <property type="entry name" value="Beta-barrel_AprE"/>
    <property type="match status" value="1"/>
</dbReference>
<comment type="caution">
    <text evidence="2">The sequence shown here is derived from an EMBL/GenBank/DDBJ whole genome shotgun (WGS) entry which is preliminary data.</text>
</comment>
<dbReference type="Proteomes" id="UP000284283">
    <property type="component" value="Unassembled WGS sequence"/>
</dbReference>
<dbReference type="Gene3D" id="2.40.30.170">
    <property type="match status" value="1"/>
</dbReference>
<dbReference type="InterPro" id="IPR050739">
    <property type="entry name" value="MFP"/>
</dbReference>